<accession>A0A151S748</accession>
<protein>
    <recommendedName>
        <fullName evidence="4">Pectinesterase inhibitor domain-containing protein</fullName>
    </recommendedName>
</protein>
<dbReference type="PANTHER" id="PTHR31890">
    <property type="entry name" value="PLANT INVERTASE/PECTIN METHYLESTERASE INHIBITOR SUPERFAMILY PROTEIN"/>
    <property type="match status" value="1"/>
</dbReference>
<evidence type="ECO:0000256" key="1">
    <source>
        <dbReference type="SAM" id="SignalP"/>
    </source>
</evidence>
<proteinExistence type="predicted"/>
<gene>
    <name evidence="2" type="ORF">KK1_027644</name>
</gene>
<reference evidence="2" key="1">
    <citation type="journal article" date="2012" name="Nat. Biotechnol.">
        <title>Draft genome sequence of pigeonpea (Cajanus cajan), an orphan legume crop of resource-poor farmers.</title>
        <authorList>
            <person name="Varshney R.K."/>
            <person name="Chen W."/>
            <person name="Li Y."/>
            <person name="Bharti A.K."/>
            <person name="Saxena R.K."/>
            <person name="Schlueter J.A."/>
            <person name="Donoghue M.T."/>
            <person name="Azam S."/>
            <person name="Fan G."/>
            <person name="Whaley A.M."/>
            <person name="Farmer A.D."/>
            <person name="Sheridan J."/>
            <person name="Iwata A."/>
            <person name="Tuteja R."/>
            <person name="Penmetsa R.V."/>
            <person name="Wu W."/>
            <person name="Upadhyaya H.D."/>
            <person name="Yang S.P."/>
            <person name="Shah T."/>
            <person name="Saxena K.B."/>
            <person name="Michael T."/>
            <person name="McCombie W.R."/>
            <person name="Yang B."/>
            <person name="Zhang G."/>
            <person name="Yang H."/>
            <person name="Wang J."/>
            <person name="Spillane C."/>
            <person name="Cook D.R."/>
            <person name="May G.D."/>
            <person name="Xu X."/>
            <person name="Jackson S.A."/>
        </authorList>
    </citation>
    <scope>NUCLEOTIDE SEQUENCE [LARGE SCALE GENOMIC DNA]</scope>
</reference>
<dbReference type="SUPFAM" id="SSF101148">
    <property type="entry name" value="Plant invertase/pectin methylesterase inhibitor"/>
    <property type="match status" value="1"/>
</dbReference>
<feature type="chain" id="PRO_5007588343" description="Pectinesterase inhibitor domain-containing protein" evidence="1">
    <location>
        <begin position="19"/>
        <end position="179"/>
    </location>
</feature>
<evidence type="ECO:0000313" key="2">
    <source>
        <dbReference type="EMBL" id="KYP50587.1"/>
    </source>
</evidence>
<evidence type="ECO:0000313" key="3">
    <source>
        <dbReference type="Proteomes" id="UP000075243"/>
    </source>
</evidence>
<dbReference type="AlphaFoldDB" id="A0A151S748"/>
<organism evidence="2 3">
    <name type="scientific">Cajanus cajan</name>
    <name type="common">Pigeon pea</name>
    <name type="synonym">Cajanus indicus</name>
    <dbReference type="NCBI Taxonomy" id="3821"/>
    <lineage>
        <taxon>Eukaryota</taxon>
        <taxon>Viridiplantae</taxon>
        <taxon>Streptophyta</taxon>
        <taxon>Embryophyta</taxon>
        <taxon>Tracheophyta</taxon>
        <taxon>Spermatophyta</taxon>
        <taxon>Magnoliopsida</taxon>
        <taxon>eudicotyledons</taxon>
        <taxon>Gunneridae</taxon>
        <taxon>Pentapetalae</taxon>
        <taxon>rosids</taxon>
        <taxon>fabids</taxon>
        <taxon>Fabales</taxon>
        <taxon>Fabaceae</taxon>
        <taxon>Papilionoideae</taxon>
        <taxon>50 kb inversion clade</taxon>
        <taxon>NPAAA clade</taxon>
        <taxon>indigoferoid/millettioid clade</taxon>
        <taxon>Phaseoleae</taxon>
        <taxon>Cajanus</taxon>
    </lineage>
</organism>
<evidence type="ECO:0008006" key="4">
    <source>
        <dbReference type="Google" id="ProtNLM"/>
    </source>
</evidence>
<dbReference type="PANTHER" id="PTHR31890:SF9">
    <property type="entry name" value="PLANT INVERTASE_PECTIN METHYLESTERASE INHIBITOR SUPERFAMILY PROTEIN"/>
    <property type="match status" value="1"/>
</dbReference>
<dbReference type="EMBL" id="KQ483452">
    <property type="protein sequence ID" value="KYP50587.1"/>
    <property type="molecule type" value="Genomic_DNA"/>
</dbReference>
<keyword evidence="1" id="KW-0732">Signal</keyword>
<dbReference type="Proteomes" id="UP000075243">
    <property type="component" value="Unassembled WGS sequence"/>
</dbReference>
<feature type="signal peptide" evidence="1">
    <location>
        <begin position="1"/>
        <end position="18"/>
    </location>
</feature>
<dbReference type="InterPro" id="IPR035513">
    <property type="entry name" value="Invertase/methylesterase_inhib"/>
</dbReference>
<dbReference type="Gramene" id="C.cajan_27285.t">
    <property type="protein sequence ID" value="C.cajan_27285.t.cds1"/>
    <property type="gene ID" value="C.cajan_27285"/>
</dbReference>
<name>A0A151S748_CAJCA</name>
<keyword evidence="3" id="KW-1185">Reference proteome</keyword>
<sequence length="179" mass="19693">MLTLFLILVSHSLSLANARIHDHDSLLGNDSDFIISKICSEILDDNRNCTIILRTDPGVLRAKTFYEFSKAVLKLALKKGIEGKKYFDEILKRGSSVGLAECGLADYVVAIANLKMALMNLNRDPQSTIHEAKVAANEVKSCEGSLIRTRLPIPQISTLNHDISLLSDIAVLAITNLFN</sequence>
<dbReference type="STRING" id="3821.A0A151S748"/>